<accession>A0A6P1TC12</accession>
<protein>
    <submittedName>
        <fullName evidence="1">Uncharacterized protein</fullName>
    </submittedName>
</protein>
<dbReference type="EMBL" id="JACHHR010000001">
    <property type="protein sequence ID" value="MBB5210142.1"/>
    <property type="molecule type" value="Genomic_DNA"/>
</dbReference>
<reference evidence="2 3" key="1">
    <citation type="submission" date="2020-01" db="EMBL/GenBank/DDBJ databases">
        <title>The possibility of degradation of plastic by Microbulbifer hydrolyticus IRE-31.</title>
        <authorList>
            <person name="Liu L."/>
        </authorList>
    </citation>
    <scope>NUCLEOTIDE SEQUENCE [LARGE SCALE GENOMIC DNA]</scope>
    <source>
        <strain evidence="2 3">IRE-31</strain>
    </source>
</reference>
<keyword evidence="3" id="KW-1185">Reference proteome</keyword>
<evidence type="ECO:0000313" key="1">
    <source>
        <dbReference type="EMBL" id="MBB5210142.1"/>
    </source>
</evidence>
<evidence type="ECO:0000313" key="2">
    <source>
        <dbReference type="EMBL" id="QHQ39341.1"/>
    </source>
</evidence>
<organism evidence="1 4">
    <name type="scientific">Microbulbifer hydrolyticus</name>
    <dbReference type="NCBI Taxonomy" id="48074"/>
    <lineage>
        <taxon>Bacteria</taxon>
        <taxon>Pseudomonadati</taxon>
        <taxon>Pseudomonadota</taxon>
        <taxon>Gammaproteobacteria</taxon>
        <taxon>Cellvibrionales</taxon>
        <taxon>Microbulbiferaceae</taxon>
        <taxon>Microbulbifer</taxon>
    </lineage>
</organism>
<proteinExistence type="predicted"/>
<dbReference type="EMBL" id="CP047491">
    <property type="protein sequence ID" value="QHQ39341.1"/>
    <property type="molecule type" value="Genomic_DNA"/>
</dbReference>
<dbReference type="Proteomes" id="UP000464675">
    <property type="component" value="Chromosome"/>
</dbReference>
<gene>
    <name evidence="2" type="ORF">GTQ55_10315</name>
    <name evidence="1" type="ORF">HNQ53_000330</name>
</gene>
<dbReference type="RefSeq" id="WP_161858663.1">
    <property type="nucleotide sequence ID" value="NZ_CP047491.1"/>
</dbReference>
<name>A0A6P1TC12_9GAMM</name>
<evidence type="ECO:0000313" key="3">
    <source>
        <dbReference type="Proteomes" id="UP000464675"/>
    </source>
</evidence>
<dbReference type="Proteomes" id="UP000563601">
    <property type="component" value="Unassembled WGS sequence"/>
</dbReference>
<evidence type="ECO:0000313" key="4">
    <source>
        <dbReference type="Proteomes" id="UP000563601"/>
    </source>
</evidence>
<dbReference type="OrthoDB" id="5730821at2"/>
<sequence>MPEIATEQTDTFTSYPTFPIGSVGYNLMLMRGTWHDQVELFHLDGRPLQDDTVAGSGTPGPSPFDNLVYLDFDGQRLQLTNVHFRGRKPTAKTFTGQLRDNLLVFDPLGPGAYENIGVSGGVGILTFNALRLGQACDVYMEPDFIMLTAPGQRVRHTVLYRDGVATRTLTARGVRLSPTCDCRHSLDPRGDHGPVHEEPFRSSIWQHLVQSTTA</sequence>
<dbReference type="AlphaFoldDB" id="A0A6P1TC12"/>
<reference evidence="1 4" key="2">
    <citation type="submission" date="2020-08" db="EMBL/GenBank/DDBJ databases">
        <title>Genomic Encyclopedia of Type Strains, Phase IV (KMG-IV): sequencing the most valuable type-strain genomes for metagenomic binning, comparative biology and taxonomic classification.</title>
        <authorList>
            <person name="Goeker M."/>
        </authorList>
    </citation>
    <scope>NUCLEOTIDE SEQUENCE [LARGE SCALE GENOMIC DNA]</scope>
    <source>
        <strain evidence="1 4">DSM 11525</strain>
    </source>
</reference>